<dbReference type="Gene3D" id="3.30.750.24">
    <property type="entry name" value="STAS domain"/>
    <property type="match status" value="1"/>
</dbReference>
<dbReference type="Pfam" id="PF01740">
    <property type="entry name" value="STAS"/>
    <property type="match status" value="1"/>
</dbReference>
<feature type="transmembrane region" description="Helical" evidence="6">
    <location>
        <begin position="252"/>
        <end position="274"/>
    </location>
</feature>
<dbReference type="RefSeq" id="WP_191893684.1">
    <property type="nucleotide sequence ID" value="NZ_BMQD01000002.1"/>
</dbReference>
<keyword evidence="2 6" id="KW-0812">Transmembrane</keyword>
<gene>
    <name evidence="8" type="ORF">GCM10010126_10170</name>
</gene>
<dbReference type="Proteomes" id="UP000627984">
    <property type="component" value="Unassembled WGS sequence"/>
</dbReference>
<feature type="transmembrane region" description="Helical" evidence="6">
    <location>
        <begin position="102"/>
        <end position="122"/>
    </location>
</feature>
<organism evidence="8 9">
    <name type="scientific">Planomonospora parontospora</name>
    <dbReference type="NCBI Taxonomy" id="58119"/>
    <lineage>
        <taxon>Bacteria</taxon>
        <taxon>Bacillati</taxon>
        <taxon>Actinomycetota</taxon>
        <taxon>Actinomycetes</taxon>
        <taxon>Streptosporangiales</taxon>
        <taxon>Streptosporangiaceae</taxon>
        <taxon>Planomonospora</taxon>
    </lineage>
</organism>
<feature type="transmembrane region" description="Helical" evidence="6">
    <location>
        <begin position="75"/>
        <end position="95"/>
    </location>
</feature>
<feature type="transmembrane region" description="Helical" evidence="6">
    <location>
        <begin position="176"/>
        <end position="196"/>
    </location>
</feature>
<reference evidence="8" key="2">
    <citation type="submission" date="2022-09" db="EMBL/GenBank/DDBJ databases">
        <authorList>
            <person name="Sun Q."/>
            <person name="Ohkuma M."/>
        </authorList>
    </citation>
    <scope>NUCLEOTIDE SEQUENCE</scope>
    <source>
        <strain evidence="8">JCM 3093</strain>
    </source>
</reference>
<feature type="region of interest" description="Disordered" evidence="5">
    <location>
        <begin position="594"/>
        <end position="615"/>
    </location>
</feature>
<evidence type="ECO:0000259" key="7">
    <source>
        <dbReference type="PROSITE" id="PS50801"/>
    </source>
</evidence>
<reference evidence="8" key="1">
    <citation type="journal article" date="2014" name="Int. J. Syst. Evol. Microbiol.">
        <title>Complete genome sequence of Corynebacterium casei LMG S-19264T (=DSM 44701T), isolated from a smear-ripened cheese.</title>
        <authorList>
            <consortium name="US DOE Joint Genome Institute (JGI-PGF)"/>
            <person name="Walter F."/>
            <person name="Albersmeier A."/>
            <person name="Kalinowski J."/>
            <person name="Ruckert C."/>
        </authorList>
    </citation>
    <scope>NUCLEOTIDE SEQUENCE</scope>
    <source>
        <strain evidence="8">JCM 3093</strain>
    </source>
</reference>
<feature type="transmembrane region" description="Helical" evidence="6">
    <location>
        <begin position="294"/>
        <end position="317"/>
    </location>
</feature>
<dbReference type="AlphaFoldDB" id="A0AA37BD22"/>
<dbReference type="PANTHER" id="PTHR11814">
    <property type="entry name" value="SULFATE TRANSPORTER"/>
    <property type="match status" value="1"/>
</dbReference>
<dbReference type="GO" id="GO:0016020">
    <property type="term" value="C:membrane"/>
    <property type="evidence" value="ECO:0007669"/>
    <property type="project" value="UniProtKB-SubCell"/>
</dbReference>
<feature type="transmembrane region" description="Helical" evidence="6">
    <location>
        <begin position="142"/>
        <end position="164"/>
    </location>
</feature>
<feature type="transmembrane region" description="Helical" evidence="6">
    <location>
        <begin position="375"/>
        <end position="404"/>
    </location>
</feature>
<keyword evidence="4 6" id="KW-0472">Membrane</keyword>
<dbReference type="Pfam" id="PF00916">
    <property type="entry name" value="Sulfate_transp"/>
    <property type="match status" value="1"/>
</dbReference>
<dbReference type="CDD" id="cd07042">
    <property type="entry name" value="STAS_SulP_like_sulfate_transporter"/>
    <property type="match status" value="1"/>
</dbReference>
<dbReference type="GO" id="GO:0055085">
    <property type="term" value="P:transmembrane transport"/>
    <property type="evidence" value="ECO:0007669"/>
    <property type="project" value="InterPro"/>
</dbReference>
<dbReference type="InterPro" id="IPR036513">
    <property type="entry name" value="STAS_dom_sf"/>
</dbReference>
<evidence type="ECO:0000256" key="6">
    <source>
        <dbReference type="SAM" id="Phobius"/>
    </source>
</evidence>
<evidence type="ECO:0000313" key="8">
    <source>
        <dbReference type="EMBL" id="GGK52618.1"/>
    </source>
</evidence>
<feature type="region of interest" description="Disordered" evidence="5">
    <location>
        <begin position="1"/>
        <end position="42"/>
    </location>
</feature>
<feature type="compositionally biased region" description="Low complexity" evidence="5">
    <location>
        <begin position="23"/>
        <end position="42"/>
    </location>
</feature>
<dbReference type="InterPro" id="IPR001902">
    <property type="entry name" value="SLC26A/SulP_fam"/>
</dbReference>
<keyword evidence="3 6" id="KW-1133">Transmembrane helix</keyword>
<dbReference type="EMBL" id="BMQD01000002">
    <property type="protein sequence ID" value="GGK52618.1"/>
    <property type="molecule type" value="Genomic_DNA"/>
</dbReference>
<dbReference type="InterPro" id="IPR002645">
    <property type="entry name" value="STAS_dom"/>
</dbReference>
<dbReference type="PROSITE" id="PS50801">
    <property type="entry name" value="STAS"/>
    <property type="match status" value="1"/>
</dbReference>
<evidence type="ECO:0000256" key="1">
    <source>
        <dbReference type="ARBA" id="ARBA00004141"/>
    </source>
</evidence>
<comment type="caution">
    <text evidence="8">The sequence shown here is derived from an EMBL/GenBank/DDBJ whole genome shotgun (WGS) entry which is preliminary data.</text>
</comment>
<feature type="transmembrane region" description="Helical" evidence="6">
    <location>
        <begin position="425"/>
        <end position="456"/>
    </location>
</feature>
<accession>A0AA37BD22</accession>
<name>A0AA37BD22_9ACTN</name>
<evidence type="ECO:0000256" key="4">
    <source>
        <dbReference type="ARBA" id="ARBA00023136"/>
    </source>
</evidence>
<feature type="transmembrane region" description="Helical" evidence="6">
    <location>
        <begin position="216"/>
        <end position="240"/>
    </location>
</feature>
<dbReference type="InterPro" id="IPR011547">
    <property type="entry name" value="SLC26A/SulP_dom"/>
</dbReference>
<comment type="subcellular location">
    <subcellularLocation>
        <location evidence="1">Membrane</location>
        <topology evidence="1">Multi-pass membrane protein</topology>
    </subcellularLocation>
</comment>
<evidence type="ECO:0000313" key="9">
    <source>
        <dbReference type="Proteomes" id="UP000627984"/>
    </source>
</evidence>
<feature type="transmembrane region" description="Helical" evidence="6">
    <location>
        <begin position="337"/>
        <end position="355"/>
    </location>
</feature>
<feature type="domain" description="STAS" evidence="7">
    <location>
        <begin position="486"/>
        <end position="589"/>
    </location>
</feature>
<evidence type="ECO:0000256" key="2">
    <source>
        <dbReference type="ARBA" id="ARBA00022692"/>
    </source>
</evidence>
<evidence type="ECO:0000256" key="3">
    <source>
        <dbReference type="ARBA" id="ARBA00022989"/>
    </source>
</evidence>
<dbReference type="SUPFAM" id="SSF52091">
    <property type="entry name" value="SpoIIaa-like"/>
    <property type="match status" value="1"/>
</dbReference>
<proteinExistence type="predicted"/>
<protein>
    <submittedName>
        <fullName evidence="8">Sulfate permease</fullName>
    </submittedName>
</protein>
<sequence length="615" mass="61601">MSTTPGAVPGTVADPASGPVPDTVTGPASGTGTVPVPGPVPGAASAGALLRDRLTGLLPRRSDWAPARRNPRRDLLAGLTVAVVALPLALAFGVSSGLGASAGLATAVVAGALAAVFGGSNLQVSGPTGAMTVVLVPIVHQFGASGVLTVGLLAGVILIGLAVARVGRYIRFMPTSVIEGFTAGIAVVIALQQVPAALGVAGIDGERVWQVAAGAVAAYAAAPAVAPLLMAVAVAGLMLAGARRRPGVPFSLVGVVLATLVAELAGLDVARIGALPAGLPAPSLGFLDPGAITALIPAALAVAALAALESLLCASVADAMSVNEKHDPDRELFGQGIANLAAPLFGGVPATAAIARTAVNVRSGARSRLASLSHAVVLAVIVLAASGLVGRIPLAALAGVLLATTVRMVEVGSLRAIARATRGDAIVMILTFAVTVALDLVTAVAVGIGVAIVLALRAIARTAQVEQVPLETGDHDDEEERRLLDEHIVAYRFDGPLFFAAAHRFLLELSEISDVRVVILRMSRVSTLDATGAQVLGDAITRLEGRGITVLLSGIRPGHDQVLAALGVAEHLRRDGLVFPGTPAAIAHARGLLTPVRGPRPAGPPGAPPARTARR</sequence>
<evidence type="ECO:0000256" key="5">
    <source>
        <dbReference type="SAM" id="MobiDB-lite"/>
    </source>
</evidence>